<gene>
    <name evidence="1" type="ORF">LPJ66_001729</name>
</gene>
<dbReference type="Proteomes" id="UP001150581">
    <property type="component" value="Unassembled WGS sequence"/>
</dbReference>
<dbReference type="EMBL" id="JANBPG010000107">
    <property type="protein sequence ID" value="KAJ1900040.1"/>
    <property type="molecule type" value="Genomic_DNA"/>
</dbReference>
<sequence length="187" mass="21090">MVASINGAKWRTLYRELARAAPGVVSAKRQPTAAILGKIRQGFNENKSATHAADDLKSLYERGYNTLGFLKLARELDSVERRLATAVLDLHKQRRITEEKPPAYKRRLQPLQKRVYDETYAEYDRVVANIERDLNIILPRDKVSQSLEWIPPLKSLHRGDAGIDQTVKTNTKTSNGPESGSATSNNY</sequence>
<accession>A0ACC1ISG0</accession>
<keyword evidence="2" id="KW-1185">Reference proteome</keyword>
<name>A0ACC1ISG0_9FUNG</name>
<proteinExistence type="predicted"/>
<organism evidence="1 2">
    <name type="scientific">Kickxella alabastrina</name>
    <dbReference type="NCBI Taxonomy" id="61397"/>
    <lineage>
        <taxon>Eukaryota</taxon>
        <taxon>Fungi</taxon>
        <taxon>Fungi incertae sedis</taxon>
        <taxon>Zoopagomycota</taxon>
        <taxon>Kickxellomycotina</taxon>
        <taxon>Kickxellomycetes</taxon>
        <taxon>Kickxellales</taxon>
        <taxon>Kickxellaceae</taxon>
        <taxon>Kickxella</taxon>
    </lineage>
</organism>
<comment type="caution">
    <text evidence="1">The sequence shown here is derived from an EMBL/GenBank/DDBJ whole genome shotgun (WGS) entry which is preliminary data.</text>
</comment>
<reference evidence="1" key="1">
    <citation type="submission" date="2022-07" db="EMBL/GenBank/DDBJ databases">
        <title>Phylogenomic reconstructions and comparative analyses of Kickxellomycotina fungi.</title>
        <authorList>
            <person name="Reynolds N.K."/>
            <person name="Stajich J.E."/>
            <person name="Barry K."/>
            <person name="Grigoriev I.V."/>
            <person name="Crous P."/>
            <person name="Smith M.E."/>
        </authorList>
    </citation>
    <scope>NUCLEOTIDE SEQUENCE</scope>
    <source>
        <strain evidence="1">Benny 63K</strain>
    </source>
</reference>
<evidence type="ECO:0000313" key="2">
    <source>
        <dbReference type="Proteomes" id="UP001150581"/>
    </source>
</evidence>
<evidence type="ECO:0000313" key="1">
    <source>
        <dbReference type="EMBL" id="KAJ1900040.1"/>
    </source>
</evidence>
<protein>
    <submittedName>
        <fullName evidence="1">Uncharacterized protein</fullName>
    </submittedName>
</protein>